<dbReference type="PANTHER" id="PTHR35586">
    <property type="entry name" value="SLL1691 PROTEIN"/>
    <property type="match status" value="1"/>
</dbReference>
<dbReference type="PANTHER" id="PTHR35586:SF2">
    <property type="entry name" value="SLL1542 PROTEIN"/>
    <property type="match status" value="1"/>
</dbReference>
<feature type="domain" description="DUF4351" evidence="1">
    <location>
        <begin position="217"/>
        <end position="269"/>
    </location>
</feature>
<dbReference type="Pfam" id="PF11103">
    <property type="entry name" value="DUF2887"/>
    <property type="match status" value="1"/>
</dbReference>
<dbReference type="InterPro" id="IPR022573">
    <property type="entry name" value="DUF2887"/>
</dbReference>
<protein>
    <recommendedName>
        <fullName evidence="1">DUF4351 domain-containing protein</fullName>
    </recommendedName>
</protein>
<accession>A0A2W4SM65</accession>
<dbReference type="Pfam" id="PF14261">
    <property type="entry name" value="DUF4351"/>
    <property type="match status" value="1"/>
</dbReference>
<evidence type="ECO:0000313" key="2">
    <source>
        <dbReference type="EMBL" id="PZN73924.1"/>
    </source>
</evidence>
<sequence length="273" mass="31189">MKTDSLFYRLLQAEPTLAFELAGVDVPQHEGYSFISQEIKQTAFRLDGIAEPPSDRPDAPRGYVEVQFQPDEDFYPRFFSEILLHLSQYPSLHPWQAVVIYPSAAAERHSPATAPFLNLPNLHRVYLNQLPLLDSANPKLWLIALIVTDTAKIAPIVRKVQAHRETQPADGIDWLELLETVLVYKLPTFTREEIQKMFGLNDVDLKATRFYQDVFAEGRVEGEAALLLRQMERKFHPLPESARQRVTSADAETLLVWGERVLDAKSLDEVWGH</sequence>
<evidence type="ECO:0000259" key="1">
    <source>
        <dbReference type="Pfam" id="PF14261"/>
    </source>
</evidence>
<evidence type="ECO:0000313" key="3">
    <source>
        <dbReference type="Proteomes" id="UP000249396"/>
    </source>
</evidence>
<gene>
    <name evidence="2" type="ORF">DM484_21995</name>
</gene>
<dbReference type="EMBL" id="QJPH01000440">
    <property type="protein sequence ID" value="PZN73924.1"/>
    <property type="molecule type" value="Genomic_DNA"/>
</dbReference>
<comment type="caution">
    <text evidence="2">The sequence shown here is derived from an EMBL/GenBank/DDBJ whole genome shotgun (WGS) entry which is preliminary data.</text>
</comment>
<dbReference type="AlphaFoldDB" id="A0A2W4SM65"/>
<dbReference type="Proteomes" id="UP000249396">
    <property type="component" value="Unassembled WGS sequence"/>
</dbReference>
<proteinExistence type="predicted"/>
<name>A0A2W4SM65_9GAMM</name>
<organism evidence="2 3">
    <name type="scientific">Candidatus Methylumidiphilus alinenensis</name>
    <dbReference type="NCBI Taxonomy" id="2202197"/>
    <lineage>
        <taxon>Bacteria</taxon>
        <taxon>Pseudomonadati</taxon>
        <taxon>Pseudomonadota</taxon>
        <taxon>Gammaproteobacteria</taxon>
        <taxon>Methylococcales</taxon>
        <taxon>Candidatus Methylumidiphilus</taxon>
    </lineage>
</organism>
<dbReference type="InterPro" id="IPR025587">
    <property type="entry name" value="DUF4351"/>
</dbReference>
<reference evidence="2 3" key="1">
    <citation type="journal article" date="2018" name="Aquat. Microb. Ecol.">
        <title>Gammaproteobacterial methanotrophs dominate.</title>
        <authorList>
            <person name="Rissanen A.J."/>
            <person name="Saarenheimo J."/>
            <person name="Tiirola M."/>
            <person name="Peura S."/>
            <person name="Aalto S.L."/>
            <person name="Karvinen A."/>
            <person name="Nykanen H."/>
        </authorList>
    </citation>
    <scope>NUCLEOTIDE SEQUENCE [LARGE SCALE GENOMIC DNA]</scope>
    <source>
        <strain evidence="2">AMbin10</strain>
    </source>
</reference>